<keyword evidence="2" id="KW-1185">Reference proteome</keyword>
<organism evidence="1 2">
    <name type="scientific">Paracoccus alcaliphilus</name>
    <dbReference type="NCBI Taxonomy" id="34002"/>
    <lineage>
        <taxon>Bacteria</taxon>
        <taxon>Pseudomonadati</taxon>
        <taxon>Pseudomonadota</taxon>
        <taxon>Alphaproteobacteria</taxon>
        <taxon>Rhodobacterales</taxon>
        <taxon>Paracoccaceae</taxon>
        <taxon>Paracoccus</taxon>
    </lineage>
</organism>
<gene>
    <name evidence="1" type="ORF">SAMN04489859_10705</name>
</gene>
<dbReference type="AlphaFoldDB" id="A0A1H8NUC8"/>
<dbReference type="Proteomes" id="UP000199054">
    <property type="component" value="Unassembled WGS sequence"/>
</dbReference>
<name>A0A1H8NUC8_9RHOB</name>
<accession>A0A1H8NUC8</accession>
<dbReference type="EMBL" id="FODE01000070">
    <property type="protein sequence ID" value="SEO32993.1"/>
    <property type="molecule type" value="Genomic_DNA"/>
</dbReference>
<sequence>MVGGARLAGVGVIGLALVLGLATKVLKQESSMNDSTPRIVSVALLQPAAELLAQEPMAYYREDMRGPDNWDTMPLYLTEFASGSNLKPTMTGGPIVLRYQDRNCPIELPGGRQFMAGLEGPVVGRISMVFPMEPMTLAEARQMVAQIVGQFDRGWPRVGKVREGLTEGDFSTDAGTKVATIGRWRQCGNGPAQVHITVRHYNSSTGSSFTPPAALSAPLSEDAADRFLIYANFTPATQQLSRKLSELVSSRRAAEGLDPAYEDLPAAIWLDDPDWRPAGWDGGF</sequence>
<dbReference type="STRING" id="34002.SAMN04489859_10705"/>
<evidence type="ECO:0000313" key="1">
    <source>
        <dbReference type="EMBL" id="SEO32993.1"/>
    </source>
</evidence>
<evidence type="ECO:0000313" key="2">
    <source>
        <dbReference type="Proteomes" id="UP000199054"/>
    </source>
</evidence>
<proteinExistence type="predicted"/>
<reference evidence="1 2" key="1">
    <citation type="submission" date="2016-10" db="EMBL/GenBank/DDBJ databases">
        <authorList>
            <person name="de Groot N.N."/>
        </authorList>
    </citation>
    <scope>NUCLEOTIDE SEQUENCE [LARGE SCALE GENOMIC DNA]</scope>
    <source>
        <strain evidence="1 2">DSM 8512</strain>
    </source>
</reference>
<protein>
    <submittedName>
        <fullName evidence="1">Uncharacterized protein</fullName>
    </submittedName>
</protein>